<accession>A0A1Q5PVV0</accession>
<evidence type="ECO:0000313" key="2">
    <source>
        <dbReference type="EMBL" id="OKL51540.1"/>
    </source>
</evidence>
<comment type="caution">
    <text evidence="2">The sequence shown here is derived from an EMBL/GenBank/DDBJ whole genome shotgun (WGS) entry which is preliminary data.</text>
</comment>
<dbReference type="InterPro" id="IPR019151">
    <property type="entry name" value="Proteasome_assmbl_chaperone_2"/>
</dbReference>
<evidence type="ECO:0000256" key="1">
    <source>
        <dbReference type="SAM" id="MobiDB-lite"/>
    </source>
</evidence>
<dbReference type="OrthoDB" id="3733464at2"/>
<name>A0A1Q5PVV0_9ACTO</name>
<protein>
    <submittedName>
        <fullName evidence="2">Uncharacterized protein</fullName>
    </submittedName>
</protein>
<dbReference type="InterPro" id="IPR038389">
    <property type="entry name" value="PSMG2_sf"/>
</dbReference>
<dbReference type="Gene3D" id="1.10.287.100">
    <property type="match status" value="1"/>
</dbReference>
<dbReference type="Proteomes" id="UP000185612">
    <property type="component" value="Unassembled WGS sequence"/>
</dbReference>
<dbReference type="InterPro" id="IPR008492">
    <property type="entry name" value="Rv2714-like"/>
</dbReference>
<dbReference type="RefSeq" id="WP_073824519.1">
    <property type="nucleotide sequence ID" value="NZ_JAUNKL010000016.1"/>
</dbReference>
<dbReference type="PIRSF" id="PIRSF028754">
    <property type="entry name" value="UCP028754"/>
    <property type="match status" value="1"/>
</dbReference>
<reference evidence="3" key="1">
    <citation type="submission" date="2016-12" db="EMBL/GenBank/DDBJ databases">
        <authorList>
            <person name="Meng X."/>
        </authorList>
    </citation>
    <scope>NUCLEOTIDE SEQUENCE [LARGE SCALE GENOMIC DNA]</scope>
    <source>
        <strain evidence="3">DSM 20732</strain>
    </source>
</reference>
<organism evidence="2 3">
    <name type="scientific">Buchananella hordeovulneris</name>
    <dbReference type="NCBI Taxonomy" id="52770"/>
    <lineage>
        <taxon>Bacteria</taxon>
        <taxon>Bacillati</taxon>
        <taxon>Actinomycetota</taxon>
        <taxon>Actinomycetes</taxon>
        <taxon>Actinomycetales</taxon>
        <taxon>Actinomycetaceae</taxon>
        <taxon>Buchananella</taxon>
    </lineage>
</organism>
<gene>
    <name evidence="2" type="ORF">BSZ40_06760</name>
</gene>
<evidence type="ECO:0000313" key="3">
    <source>
        <dbReference type="Proteomes" id="UP000185612"/>
    </source>
</evidence>
<feature type="region of interest" description="Disordered" evidence="1">
    <location>
        <begin position="297"/>
        <end position="325"/>
    </location>
</feature>
<dbReference type="Gene3D" id="3.40.50.10900">
    <property type="entry name" value="PAC-like subunit"/>
    <property type="match status" value="1"/>
</dbReference>
<proteinExistence type="predicted"/>
<keyword evidence="3" id="KW-1185">Reference proteome</keyword>
<dbReference type="EMBL" id="MQVS01000006">
    <property type="protein sequence ID" value="OKL51540.1"/>
    <property type="molecule type" value="Genomic_DNA"/>
</dbReference>
<sequence>MNQYYDVHVPGVRAPVLLHHLQGAMDAGSAGRLVTEQLRAALPVTRIATFQSDEFVDYRANRPAVWLENWQLGNVEGPEIALDLIHDDAGVPILLLHGPEPDFKWQAFRHAVEEIIAAAGVEMTVSVHGAPMPVAHSRPLPVHLHGNDADATAGQPLMIGAMRLSASMDSMLEIDQAQRGGTALGLVAAVPFYLAESDFAPAAVALIRKLTEVTGLKLPIGDLEAAARHTAGQIDAVVAGQSPLAEVISSLEEQHDSLRPELISGPGEGELPDAEELAGQLAEFLRMVDSADAIDERAHRDAVLEVDPGQQPKRRGRYRKDVDPT</sequence>
<dbReference type="SUPFAM" id="SSF159659">
    <property type="entry name" value="Cgl1923-like"/>
    <property type="match status" value="1"/>
</dbReference>
<dbReference type="Pfam" id="PF09754">
    <property type="entry name" value="PAC2"/>
    <property type="match status" value="1"/>
</dbReference>
<dbReference type="AlphaFoldDB" id="A0A1Q5PVV0"/>
<dbReference type="STRING" id="52770.BSZ40_06760"/>